<dbReference type="SUPFAM" id="SSF51161">
    <property type="entry name" value="Trimeric LpxA-like enzymes"/>
    <property type="match status" value="1"/>
</dbReference>
<dbReference type="EMBL" id="JAUOEL010000006">
    <property type="protein sequence ID" value="MDO5975810.1"/>
    <property type="molecule type" value="Genomic_DNA"/>
</dbReference>
<dbReference type="Proteomes" id="UP001176806">
    <property type="component" value="Unassembled WGS sequence"/>
</dbReference>
<dbReference type="InterPro" id="IPR041561">
    <property type="entry name" value="PglD_N"/>
</dbReference>
<sequence length="222" mass="23891">MKKIVIIGASGHAKVIIDIIEKRNEYQIIGLIDSYKKPSQKIMGYPILGKESLIPELMEKQNIIGGIIAIGDNWSRNKVRDVIEKIAPKFKFLPAIHPNAILCNNLKIESGVVIMAGVIVNAASTIKEFCILNTNSSLGHDSVMDHFSSLAPNSTIGGHVNIGAFSAISIGATVIQNVTIGMHTIIGAGSLVLKNIGNNILAYGVPTKKIKDREIGEPYLAK</sequence>
<protein>
    <submittedName>
        <fullName evidence="3">Acetyltransferase</fullName>
    </submittedName>
</protein>
<reference evidence="3" key="1">
    <citation type="submission" date="2023-07" db="EMBL/GenBank/DDBJ databases">
        <title>Two novel species in the genus Flavivirga.</title>
        <authorList>
            <person name="Kwon K."/>
        </authorList>
    </citation>
    <scope>NUCLEOTIDE SEQUENCE</scope>
    <source>
        <strain evidence="3">KACC 14158</strain>
    </source>
</reference>
<organism evidence="3 4">
    <name type="scientific">Flavivirga jejuensis</name>
    <dbReference type="NCBI Taxonomy" id="870487"/>
    <lineage>
        <taxon>Bacteria</taxon>
        <taxon>Pseudomonadati</taxon>
        <taxon>Bacteroidota</taxon>
        <taxon>Flavobacteriia</taxon>
        <taxon>Flavobacteriales</taxon>
        <taxon>Flavobacteriaceae</taxon>
        <taxon>Flavivirga</taxon>
    </lineage>
</organism>
<evidence type="ECO:0000313" key="3">
    <source>
        <dbReference type="EMBL" id="MDO5975810.1"/>
    </source>
</evidence>
<dbReference type="InterPro" id="IPR050179">
    <property type="entry name" value="Trans_hexapeptide_repeat"/>
</dbReference>
<dbReference type="InterPro" id="IPR020019">
    <property type="entry name" value="AcTrfase_PglD-like"/>
</dbReference>
<keyword evidence="4" id="KW-1185">Reference proteome</keyword>
<dbReference type="Pfam" id="PF17836">
    <property type="entry name" value="PglD_N"/>
    <property type="match status" value="1"/>
</dbReference>
<dbReference type="NCBIfam" id="TIGR03570">
    <property type="entry name" value="NeuD_NnaD"/>
    <property type="match status" value="1"/>
</dbReference>
<dbReference type="PANTHER" id="PTHR43300">
    <property type="entry name" value="ACETYLTRANSFERASE"/>
    <property type="match status" value="1"/>
</dbReference>
<dbReference type="Gene3D" id="2.160.10.10">
    <property type="entry name" value="Hexapeptide repeat proteins"/>
    <property type="match status" value="1"/>
</dbReference>
<comment type="caution">
    <text evidence="3">The sequence shown here is derived from an EMBL/GenBank/DDBJ whole genome shotgun (WGS) entry which is preliminary data.</text>
</comment>
<dbReference type="Gene3D" id="3.40.50.20">
    <property type="match status" value="1"/>
</dbReference>
<name>A0ABT8WRN4_9FLAO</name>
<evidence type="ECO:0000313" key="4">
    <source>
        <dbReference type="Proteomes" id="UP001176806"/>
    </source>
</evidence>
<comment type="similarity">
    <text evidence="1">Belongs to the transferase hexapeptide repeat family.</text>
</comment>
<dbReference type="CDD" id="cd03360">
    <property type="entry name" value="LbH_AT_putative"/>
    <property type="match status" value="1"/>
</dbReference>
<gene>
    <name evidence="3" type="ORF">Q4Q40_16565</name>
</gene>
<proteinExistence type="inferred from homology"/>
<dbReference type="InterPro" id="IPR011004">
    <property type="entry name" value="Trimer_LpxA-like_sf"/>
</dbReference>
<dbReference type="RefSeq" id="WP_303303045.1">
    <property type="nucleotide sequence ID" value="NZ_BAABDA010000046.1"/>
</dbReference>
<evidence type="ECO:0000259" key="2">
    <source>
        <dbReference type="Pfam" id="PF17836"/>
    </source>
</evidence>
<dbReference type="PANTHER" id="PTHR43300:SF7">
    <property type="entry name" value="UDP-N-ACETYLBACILLOSAMINE N-ACETYLTRANSFERASE"/>
    <property type="match status" value="1"/>
</dbReference>
<feature type="domain" description="PglD N-terminal" evidence="2">
    <location>
        <begin position="3"/>
        <end position="79"/>
    </location>
</feature>
<accession>A0ABT8WRN4</accession>
<evidence type="ECO:0000256" key="1">
    <source>
        <dbReference type="ARBA" id="ARBA00007274"/>
    </source>
</evidence>